<proteinExistence type="predicted"/>
<feature type="transmembrane region" description="Helical" evidence="1">
    <location>
        <begin position="104"/>
        <end position="132"/>
    </location>
</feature>
<gene>
    <name evidence="2" type="ORF">V8P97_03610</name>
</gene>
<feature type="transmembrane region" description="Helical" evidence="1">
    <location>
        <begin position="202"/>
        <end position="223"/>
    </location>
</feature>
<accession>A0ABU8ZMT3</accession>
<dbReference type="EMBL" id="JBANBB010000001">
    <property type="protein sequence ID" value="MEK0306556.1"/>
    <property type="molecule type" value="Genomic_DNA"/>
</dbReference>
<evidence type="ECO:0008006" key="4">
    <source>
        <dbReference type="Google" id="ProtNLM"/>
    </source>
</evidence>
<evidence type="ECO:0000313" key="3">
    <source>
        <dbReference type="Proteomes" id="UP001373159"/>
    </source>
</evidence>
<keyword evidence="1" id="KW-1133">Transmembrane helix</keyword>
<keyword evidence="1" id="KW-0472">Membrane</keyword>
<feature type="transmembrane region" description="Helical" evidence="1">
    <location>
        <begin position="167"/>
        <end position="195"/>
    </location>
</feature>
<dbReference type="RefSeq" id="WP_340469092.1">
    <property type="nucleotide sequence ID" value="NZ_JBANBB010000001.1"/>
</dbReference>
<feature type="transmembrane region" description="Helical" evidence="1">
    <location>
        <begin position="12"/>
        <end position="32"/>
    </location>
</feature>
<evidence type="ECO:0000256" key="1">
    <source>
        <dbReference type="SAM" id="Phobius"/>
    </source>
</evidence>
<feature type="transmembrane region" description="Helical" evidence="1">
    <location>
        <begin position="243"/>
        <end position="262"/>
    </location>
</feature>
<keyword evidence="1" id="KW-0812">Transmembrane</keyword>
<sequence>MGLLRRQLKSALLSWKWLVVAVVTVIILALQYRTAFFMPWVLPQPNPNFFNYMLLFNYFGSGTKLYLLMIPILASFVGGDLYSRERVSGRLNSLLMRVPQRPTLRISLLSSFIIGGLAGIFPLFVSMVIAIIHRPHMWFVEGVLNSYNYPLIDADSWVYGLYKFNQLLLLAFAYAYIYVMAGLMSAMATGVTFFTRIPYVEILAPFAFAYIPWTLVGLARWPIQGLSYLNFLDFRVATRPPNELGAAMTIPILFLITALLYGKKVHSYVI</sequence>
<feature type="transmembrane region" description="Helical" evidence="1">
    <location>
        <begin position="65"/>
        <end position="83"/>
    </location>
</feature>
<protein>
    <recommendedName>
        <fullName evidence="4">ABC transporter permease</fullName>
    </recommendedName>
</protein>
<comment type="caution">
    <text evidence="2">The sequence shown here is derived from an EMBL/GenBank/DDBJ whole genome shotgun (WGS) entry which is preliminary data.</text>
</comment>
<organism evidence="2 3">
    <name type="scientific">Bifidobacterium favimelis</name>
    <dbReference type="NCBI Taxonomy" id="3122979"/>
    <lineage>
        <taxon>Bacteria</taxon>
        <taxon>Bacillati</taxon>
        <taxon>Actinomycetota</taxon>
        <taxon>Actinomycetes</taxon>
        <taxon>Bifidobacteriales</taxon>
        <taxon>Bifidobacteriaceae</taxon>
        <taxon>Bifidobacterium</taxon>
    </lineage>
</organism>
<name>A0ABU8ZMT3_9BIFI</name>
<evidence type="ECO:0000313" key="2">
    <source>
        <dbReference type="EMBL" id="MEK0306556.1"/>
    </source>
</evidence>
<keyword evidence="3" id="KW-1185">Reference proteome</keyword>
<reference evidence="2 3" key="1">
    <citation type="submission" date="2024-02" db="EMBL/GenBank/DDBJ databases">
        <title>Bifidobacterium honeyensis sp. nov., isolated from the comb honey.</title>
        <authorList>
            <person name="Liu W."/>
            <person name="Li Y."/>
        </authorList>
    </citation>
    <scope>NUCLEOTIDE SEQUENCE [LARGE SCALE GENOMIC DNA]</scope>
    <source>
        <strain evidence="2 3">IMAU50988</strain>
    </source>
</reference>
<dbReference type="Proteomes" id="UP001373159">
    <property type="component" value="Unassembled WGS sequence"/>
</dbReference>